<keyword evidence="3" id="KW-1185">Reference proteome</keyword>
<dbReference type="Proteomes" id="UP000749311">
    <property type="component" value="Unassembled WGS sequence"/>
</dbReference>
<protein>
    <recommendedName>
        <fullName evidence="4">DUF4239 domain-containing protein</fullName>
    </recommendedName>
</protein>
<evidence type="ECO:0008006" key="4">
    <source>
        <dbReference type="Google" id="ProtNLM"/>
    </source>
</evidence>
<organism evidence="2 3">
    <name type="scientific">Brooklawnia cerclae</name>
    <dbReference type="NCBI Taxonomy" id="349934"/>
    <lineage>
        <taxon>Bacteria</taxon>
        <taxon>Bacillati</taxon>
        <taxon>Actinomycetota</taxon>
        <taxon>Actinomycetes</taxon>
        <taxon>Propionibacteriales</taxon>
        <taxon>Propionibacteriaceae</taxon>
        <taxon>Brooklawnia</taxon>
    </lineage>
</organism>
<keyword evidence="1" id="KW-0472">Membrane</keyword>
<evidence type="ECO:0000256" key="1">
    <source>
        <dbReference type="SAM" id="Phobius"/>
    </source>
</evidence>
<gene>
    <name evidence="2" type="ORF">FB473_001721</name>
</gene>
<sequence>MADTVHTTLANVFGPVLMAVGAAAVVGGEFAMRFVARQLGSEGITLPTGEQIGAEVRGGAISPDDAGRLEPFAGQRLTSGPQARAYADNYVLAHMLTAARRAGVPDDLATYAGVGDLVTEKTRTLRDEIRTARPEMSGPEVALLAKAEIGDPETEFDIAREIAGLNALRSDNFFMGNAIRGMLLNAYGWWLVGMVARTAGWALAGIGGVLGVAGLRGRRRA</sequence>
<feature type="transmembrane region" description="Helical" evidence="1">
    <location>
        <begin position="198"/>
        <end position="215"/>
    </location>
</feature>
<comment type="caution">
    <text evidence="2">The sequence shown here is derived from an EMBL/GenBank/DDBJ whole genome shotgun (WGS) entry which is preliminary data.</text>
</comment>
<evidence type="ECO:0000313" key="3">
    <source>
        <dbReference type="Proteomes" id="UP000749311"/>
    </source>
</evidence>
<feature type="transmembrane region" description="Helical" evidence="1">
    <location>
        <begin position="12"/>
        <end position="32"/>
    </location>
</feature>
<dbReference type="RefSeq" id="WP_167166498.1">
    <property type="nucleotide sequence ID" value="NZ_BAAAOO010000011.1"/>
</dbReference>
<keyword evidence="1" id="KW-1133">Transmembrane helix</keyword>
<keyword evidence="1" id="KW-0812">Transmembrane</keyword>
<name>A0ABX0SGH2_9ACTN</name>
<evidence type="ECO:0000313" key="2">
    <source>
        <dbReference type="EMBL" id="NIH57076.1"/>
    </source>
</evidence>
<proteinExistence type="predicted"/>
<accession>A0ABX0SGH2</accession>
<reference evidence="2 3" key="1">
    <citation type="submission" date="2020-02" db="EMBL/GenBank/DDBJ databases">
        <title>Sequencing the genomes of 1000 actinobacteria strains.</title>
        <authorList>
            <person name="Klenk H.-P."/>
        </authorList>
    </citation>
    <scope>NUCLEOTIDE SEQUENCE [LARGE SCALE GENOMIC DNA]</scope>
    <source>
        <strain evidence="2 3">DSM 19609</strain>
    </source>
</reference>
<dbReference type="EMBL" id="JAAMOZ010000001">
    <property type="protein sequence ID" value="NIH57076.1"/>
    <property type="molecule type" value="Genomic_DNA"/>
</dbReference>